<evidence type="ECO:0000256" key="1">
    <source>
        <dbReference type="SAM" id="MobiDB-lite"/>
    </source>
</evidence>
<organism evidence="2 3">
    <name type="scientific">Periplaneta americana</name>
    <name type="common">American cockroach</name>
    <name type="synonym">Blatta americana</name>
    <dbReference type="NCBI Taxonomy" id="6978"/>
    <lineage>
        <taxon>Eukaryota</taxon>
        <taxon>Metazoa</taxon>
        <taxon>Ecdysozoa</taxon>
        <taxon>Arthropoda</taxon>
        <taxon>Hexapoda</taxon>
        <taxon>Insecta</taxon>
        <taxon>Pterygota</taxon>
        <taxon>Neoptera</taxon>
        <taxon>Polyneoptera</taxon>
        <taxon>Dictyoptera</taxon>
        <taxon>Blattodea</taxon>
        <taxon>Blattoidea</taxon>
        <taxon>Blattidae</taxon>
        <taxon>Blattinae</taxon>
        <taxon>Periplaneta</taxon>
    </lineage>
</organism>
<evidence type="ECO:0000313" key="3">
    <source>
        <dbReference type="Proteomes" id="UP001148838"/>
    </source>
</evidence>
<feature type="region of interest" description="Disordered" evidence="1">
    <location>
        <begin position="31"/>
        <end position="52"/>
    </location>
</feature>
<dbReference type="Proteomes" id="UP001148838">
    <property type="component" value="Unassembled WGS sequence"/>
</dbReference>
<evidence type="ECO:0000313" key="2">
    <source>
        <dbReference type="EMBL" id="KAJ4435937.1"/>
    </source>
</evidence>
<name>A0ABQ8SQK1_PERAM</name>
<keyword evidence="3" id="KW-1185">Reference proteome</keyword>
<gene>
    <name evidence="2" type="ORF">ANN_18559</name>
</gene>
<reference evidence="2 3" key="1">
    <citation type="journal article" date="2022" name="Allergy">
        <title>Genome assembly and annotation of Periplaneta americana reveal a comprehensive cockroach allergen profile.</title>
        <authorList>
            <person name="Wang L."/>
            <person name="Xiong Q."/>
            <person name="Saelim N."/>
            <person name="Wang L."/>
            <person name="Nong W."/>
            <person name="Wan A.T."/>
            <person name="Shi M."/>
            <person name="Liu X."/>
            <person name="Cao Q."/>
            <person name="Hui J.H.L."/>
            <person name="Sookrung N."/>
            <person name="Leung T.F."/>
            <person name="Tungtrongchitr A."/>
            <person name="Tsui S.K.W."/>
        </authorList>
    </citation>
    <scope>NUCLEOTIDE SEQUENCE [LARGE SCALE GENOMIC DNA]</scope>
    <source>
        <strain evidence="2">PWHHKU_190912</strain>
    </source>
</reference>
<dbReference type="EMBL" id="JAJSOF020000023">
    <property type="protein sequence ID" value="KAJ4435937.1"/>
    <property type="molecule type" value="Genomic_DNA"/>
</dbReference>
<feature type="region of interest" description="Disordered" evidence="1">
    <location>
        <begin position="117"/>
        <end position="141"/>
    </location>
</feature>
<protein>
    <submittedName>
        <fullName evidence="2">Uncharacterized protein</fullName>
    </submittedName>
</protein>
<feature type="compositionally biased region" description="Basic and acidic residues" evidence="1">
    <location>
        <begin position="119"/>
        <end position="131"/>
    </location>
</feature>
<comment type="caution">
    <text evidence="2">The sequence shown here is derived from an EMBL/GenBank/DDBJ whole genome shotgun (WGS) entry which is preliminary data.</text>
</comment>
<feature type="compositionally biased region" description="Polar residues" evidence="1">
    <location>
        <begin position="132"/>
        <end position="141"/>
    </location>
</feature>
<sequence length="141" mass="16166">MLNQTKITSIGHLDPLFDFLRNIIVHLDYGPQEEEEEEEEEEEGGGGDDVIGPWREERVANVAAHSIVWLEVGVLYDKYACISNNYTFRNVSPCQVHYIYEIFPRRPNAISRMMSKTRNARELRDETRKTDASNTASESGS</sequence>
<accession>A0ABQ8SQK1</accession>
<feature type="compositionally biased region" description="Acidic residues" evidence="1">
    <location>
        <begin position="31"/>
        <end position="46"/>
    </location>
</feature>
<proteinExistence type="predicted"/>